<proteinExistence type="predicted"/>
<organism evidence="1 2">
    <name type="scientific">Panagrolaimus davidi</name>
    <dbReference type="NCBI Taxonomy" id="227884"/>
    <lineage>
        <taxon>Eukaryota</taxon>
        <taxon>Metazoa</taxon>
        <taxon>Ecdysozoa</taxon>
        <taxon>Nematoda</taxon>
        <taxon>Chromadorea</taxon>
        <taxon>Rhabditida</taxon>
        <taxon>Tylenchina</taxon>
        <taxon>Panagrolaimomorpha</taxon>
        <taxon>Panagrolaimoidea</taxon>
        <taxon>Panagrolaimidae</taxon>
        <taxon>Panagrolaimus</taxon>
    </lineage>
</organism>
<evidence type="ECO:0000313" key="2">
    <source>
        <dbReference type="WBParaSite" id="PDA_v2.g20429.t1"/>
    </source>
</evidence>
<evidence type="ECO:0000313" key="1">
    <source>
        <dbReference type="Proteomes" id="UP000887578"/>
    </source>
</evidence>
<protein>
    <submittedName>
        <fullName evidence="2">DUF38 domain-containing protein</fullName>
    </submittedName>
</protein>
<dbReference type="WBParaSite" id="PDA_v2.g20429.t1">
    <property type="protein sequence ID" value="PDA_v2.g20429.t1"/>
    <property type="gene ID" value="PDA_v2.g20429"/>
</dbReference>
<dbReference type="Proteomes" id="UP000887578">
    <property type="component" value="Unplaced"/>
</dbReference>
<sequence length="187" mass="22113">MIIERNEDDEPITELYETFDIIESDYQLYKNIAFDISNIELNFNQKDLSDKINLSIKLSVLKYMRLVQLLPNEISHIFSFVNLSHLEKIEIIYSNMSFEDLMQIQNLKNIKSVLLYLSDDGGTETMQILEATINIPELEFCYDDGIIKEEDNFEVFLVEWVLKNGYFKSFLCHIYYEEYGCETQFSS</sequence>
<dbReference type="AlphaFoldDB" id="A0A914PVR5"/>
<accession>A0A914PVR5</accession>
<name>A0A914PVR5_9BILA</name>
<reference evidence="2" key="1">
    <citation type="submission" date="2022-11" db="UniProtKB">
        <authorList>
            <consortium name="WormBaseParasite"/>
        </authorList>
    </citation>
    <scope>IDENTIFICATION</scope>
</reference>
<keyword evidence="1" id="KW-1185">Reference proteome</keyword>